<keyword evidence="2 11" id="KW-0963">Cytoplasm</keyword>
<dbReference type="NCBIfam" id="TIGR02151">
    <property type="entry name" value="IPP_isom_2"/>
    <property type="match status" value="1"/>
</dbReference>
<dbReference type="GeneID" id="10393697"/>
<dbReference type="PANTHER" id="PTHR43665:SF1">
    <property type="entry name" value="ISOPENTENYL-DIPHOSPHATE DELTA-ISOMERASE"/>
    <property type="match status" value="1"/>
</dbReference>
<dbReference type="PIRSF" id="PIRSF003314">
    <property type="entry name" value="IPP_isomerase"/>
    <property type="match status" value="1"/>
</dbReference>
<dbReference type="GO" id="GO:0010181">
    <property type="term" value="F:FMN binding"/>
    <property type="evidence" value="ECO:0007669"/>
    <property type="project" value="UniProtKB-UniRule"/>
</dbReference>
<feature type="binding site" evidence="11">
    <location>
        <position position="187"/>
    </location>
    <ligand>
        <name>FMN</name>
        <dbReference type="ChEBI" id="CHEBI:58210"/>
    </ligand>
</feature>
<organism evidence="13 14">
    <name type="scientific">Archaeoglobus veneficus (strain DSM 11195 / SNP6)</name>
    <dbReference type="NCBI Taxonomy" id="693661"/>
    <lineage>
        <taxon>Archaea</taxon>
        <taxon>Methanobacteriati</taxon>
        <taxon>Methanobacteriota</taxon>
        <taxon>Archaeoglobi</taxon>
        <taxon>Archaeoglobales</taxon>
        <taxon>Archaeoglobaceae</taxon>
        <taxon>Archaeoglobus</taxon>
    </lineage>
</organism>
<feature type="domain" description="FMN-dependent dehydrogenase" evidence="12">
    <location>
        <begin position="164"/>
        <end position="328"/>
    </location>
</feature>
<dbReference type="RefSeq" id="WP_013683296.1">
    <property type="nucleotide sequence ID" value="NC_015320.1"/>
</dbReference>
<dbReference type="PANTHER" id="PTHR43665">
    <property type="entry name" value="ISOPENTENYL-DIPHOSPHATE DELTA-ISOMERASE"/>
    <property type="match status" value="1"/>
</dbReference>
<dbReference type="SUPFAM" id="SSF51395">
    <property type="entry name" value="FMN-linked oxidoreductases"/>
    <property type="match status" value="1"/>
</dbReference>
<dbReference type="CDD" id="cd02811">
    <property type="entry name" value="IDI-2_FMN"/>
    <property type="match status" value="1"/>
</dbReference>
<dbReference type="GO" id="GO:0008299">
    <property type="term" value="P:isoprenoid biosynthetic process"/>
    <property type="evidence" value="ECO:0007669"/>
    <property type="project" value="UniProtKB-UniRule"/>
</dbReference>
<dbReference type="GO" id="GO:0000287">
    <property type="term" value="F:magnesium ion binding"/>
    <property type="evidence" value="ECO:0007669"/>
    <property type="project" value="UniProtKB-UniRule"/>
</dbReference>
<dbReference type="STRING" id="693661.Arcve_0601"/>
<proteinExistence type="inferred from homology"/>
<keyword evidence="14" id="KW-1185">Reference proteome</keyword>
<keyword evidence="3 11" id="KW-0285">Flavoprotein</keyword>
<dbReference type="EMBL" id="CP002588">
    <property type="protein sequence ID" value="AEA46622.1"/>
    <property type="molecule type" value="Genomic_DNA"/>
</dbReference>
<gene>
    <name evidence="11" type="primary">fni</name>
    <name evidence="13" type="ordered locus">Arcve_0601</name>
</gene>
<evidence type="ECO:0000313" key="13">
    <source>
        <dbReference type="EMBL" id="AEA46622.1"/>
    </source>
</evidence>
<dbReference type="InterPro" id="IPR011179">
    <property type="entry name" value="IPdP_isomerase"/>
</dbReference>
<comment type="cofactor">
    <cofactor evidence="1 11">
        <name>FMN</name>
        <dbReference type="ChEBI" id="CHEBI:58210"/>
    </cofactor>
</comment>
<evidence type="ECO:0000256" key="11">
    <source>
        <dbReference type="HAMAP-Rule" id="MF_00354"/>
    </source>
</evidence>
<feature type="binding site" evidence="11">
    <location>
        <position position="122"/>
    </location>
    <ligand>
        <name>FMN</name>
        <dbReference type="ChEBI" id="CHEBI:58210"/>
    </ligand>
</feature>
<keyword evidence="5 11" id="KW-0479">Metal-binding</keyword>
<dbReference type="InterPro" id="IPR013785">
    <property type="entry name" value="Aldolase_TIM"/>
</dbReference>
<evidence type="ECO:0000256" key="1">
    <source>
        <dbReference type="ARBA" id="ARBA00001917"/>
    </source>
</evidence>
<dbReference type="Proteomes" id="UP000008136">
    <property type="component" value="Chromosome"/>
</dbReference>
<comment type="function">
    <text evidence="11">Involved in the biosynthesis of isoprenoids. Catalyzes the 1,3-allylic rearrangement of the homoallylic substrate isopentenyl (IPP) to its allylic isomer, dimethylallyl diphosphate (DMAPP).</text>
</comment>
<comment type="caution">
    <text evidence="11">Lacks conserved residue(s) required for the propagation of feature annotation.</text>
</comment>
<comment type="cofactor">
    <cofactor evidence="11">
        <name>NADPH</name>
        <dbReference type="ChEBI" id="CHEBI:57783"/>
    </cofactor>
</comment>
<feature type="binding site" evidence="11">
    <location>
        <position position="93"/>
    </location>
    <ligand>
        <name>FMN</name>
        <dbReference type="ChEBI" id="CHEBI:58210"/>
    </ligand>
</feature>
<comment type="subcellular location">
    <subcellularLocation>
        <location evidence="11">Cytoplasm</location>
    </subcellularLocation>
</comment>
<feature type="binding site" evidence="11">
    <location>
        <begin position="285"/>
        <end position="286"/>
    </location>
    <ligand>
        <name>FMN</name>
        <dbReference type="ChEBI" id="CHEBI:58210"/>
    </ligand>
</feature>
<comment type="subunit">
    <text evidence="10 11">Homooctamer. Dimer of tetramers.</text>
</comment>
<sequence length="358" mass="38784">MNTSNRKLDHIRICLEEEVESSYTGFEDIMLVHNALPEVDFEEIDTSVEMFGKKLSAPFIIASMTGGHPDTKEINRNLAIAVEELGLGMGVGSQRAAIEDEKLADSFTVVRDAAPNAFIYANVGVAQVKQSIEFVEKAVEMIDADAVAIHLNFLQEVIQPEGDVDAKGCIEAIKEVCEAVKVPVIVKETGAGISRSVALKLKEVGVEAIDVGGKGGTSWSGVEVYRTSDIIAKNVGLDFWDWGIPTAFSVVECGDVLPTIATGGIRSGLDAAKAIAIGAFAASAALPFLRPATQSAEEVKLELEYFLHGLKVAMFLTGCQKIEELRKAELCVFGKFKEWLELRGINTREFCLKRQGRS</sequence>
<comment type="catalytic activity">
    <reaction evidence="11">
        <text>isopentenyl diphosphate = dimethylallyl diphosphate</text>
        <dbReference type="Rhea" id="RHEA:23284"/>
        <dbReference type="ChEBI" id="CHEBI:57623"/>
        <dbReference type="ChEBI" id="CHEBI:128769"/>
        <dbReference type="EC" id="5.3.3.2"/>
    </reaction>
</comment>
<feature type="binding site" evidence="11">
    <location>
        <position position="155"/>
    </location>
    <ligand>
        <name>substrate</name>
    </ligand>
</feature>
<evidence type="ECO:0000256" key="8">
    <source>
        <dbReference type="ARBA" id="ARBA00023229"/>
    </source>
</evidence>
<feature type="binding site" evidence="11">
    <location>
        <begin position="63"/>
        <end position="65"/>
    </location>
    <ligand>
        <name>FMN</name>
        <dbReference type="ChEBI" id="CHEBI:58210"/>
    </ligand>
</feature>
<evidence type="ECO:0000256" key="6">
    <source>
        <dbReference type="ARBA" id="ARBA00022842"/>
    </source>
</evidence>
<evidence type="ECO:0000256" key="5">
    <source>
        <dbReference type="ARBA" id="ARBA00022723"/>
    </source>
</evidence>
<comment type="similarity">
    <text evidence="11">Belongs to the IPP isomerase type 2 family.</text>
</comment>
<dbReference type="KEGG" id="ave:Arcve_0601"/>
<dbReference type="HOGENOM" id="CLU_065515_1_0_2"/>
<evidence type="ECO:0000259" key="12">
    <source>
        <dbReference type="Pfam" id="PF01070"/>
    </source>
</evidence>
<comment type="cofactor">
    <cofactor evidence="11">
        <name>Mg(2+)</name>
        <dbReference type="ChEBI" id="CHEBI:18420"/>
    </cofactor>
</comment>
<feature type="domain" description="FMN-dependent dehydrogenase" evidence="12">
    <location>
        <begin position="20"/>
        <end position="94"/>
    </location>
</feature>
<dbReference type="eggNOG" id="arCOG00613">
    <property type="taxonomic scope" value="Archaea"/>
</dbReference>
<dbReference type="GO" id="GO:0004452">
    <property type="term" value="F:isopentenyl-diphosphate delta-isomerase activity"/>
    <property type="evidence" value="ECO:0007669"/>
    <property type="project" value="UniProtKB-UniRule"/>
</dbReference>
<protein>
    <recommendedName>
        <fullName evidence="11">Isopentenyl-diphosphate delta-isomerase</fullName>
        <shortName evidence="11">IPP isomerase</shortName>
        <ecNumber evidence="11">5.3.3.2</ecNumber>
    </recommendedName>
    <alternativeName>
        <fullName evidence="11">Isopentenyl diphosphate:dimethylallyl diphosphate isomerase</fullName>
    </alternativeName>
    <alternativeName>
        <fullName evidence="11">Isopentenyl pyrophosphate isomerase</fullName>
    </alternativeName>
    <alternativeName>
        <fullName evidence="11">Type 2 isopentenyl diphosphate isomerase</fullName>
        <shortName evidence="11">IDI-2</shortName>
    </alternativeName>
</protein>
<dbReference type="GO" id="GO:0005737">
    <property type="term" value="C:cytoplasm"/>
    <property type="evidence" value="ECO:0007669"/>
    <property type="project" value="UniProtKB-SubCell"/>
</dbReference>
<feature type="binding site" evidence="11">
    <location>
        <position position="217"/>
    </location>
    <ligand>
        <name>FMN</name>
        <dbReference type="ChEBI" id="CHEBI:58210"/>
    </ligand>
</feature>
<accession>F2KQR0</accession>
<dbReference type="EC" id="5.3.3.2" evidence="11"/>
<evidence type="ECO:0000256" key="3">
    <source>
        <dbReference type="ARBA" id="ARBA00022630"/>
    </source>
</evidence>
<evidence type="ECO:0000313" key="14">
    <source>
        <dbReference type="Proteomes" id="UP000008136"/>
    </source>
</evidence>
<feature type="binding site" evidence="11">
    <location>
        <begin position="93"/>
        <end position="95"/>
    </location>
    <ligand>
        <name>substrate</name>
    </ligand>
</feature>
<keyword evidence="6 11" id="KW-0460">Magnesium</keyword>
<name>F2KQR0_ARCVS</name>
<dbReference type="SMART" id="SM01240">
    <property type="entry name" value="IMPDH"/>
    <property type="match status" value="1"/>
</dbReference>
<keyword evidence="8 11" id="KW-0414">Isoprene biosynthesis</keyword>
<dbReference type="GO" id="GO:0070402">
    <property type="term" value="F:NADPH binding"/>
    <property type="evidence" value="ECO:0007669"/>
    <property type="project" value="UniProtKB-UniRule"/>
</dbReference>
<reference evidence="13 14" key="1">
    <citation type="submission" date="2011-03" db="EMBL/GenBank/DDBJ databases">
        <title>The complete genome of Archaeoglobus veneficus SNP6.</title>
        <authorList>
            <consortium name="US DOE Joint Genome Institute (JGI-PGF)"/>
            <person name="Lucas S."/>
            <person name="Copeland A."/>
            <person name="Lapidus A."/>
            <person name="Bruce D."/>
            <person name="Goodwin L."/>
            <person name="Pitluck S."/>
            <person name="Kyrpides N."/>
            <person name="Mavromatis K."/>
            <person name="Pagani I."/>
            <person name="Ivanova N."/>
            <person name="Mikhailova N."/>
            <person name="Lu M."/>
            <person name="Detter J.C."/>
            <person name="Tapia R."/>
            <person name="Han C."/>
            <person name="Land M."/>
            <person name="Hauser L."/>
            <person name="Markowitz V."/>
            <person name="Cheng J.-F."/>
            <person name="Hugenholtz P."/>
            <person name="Woyke T."/>
            <person name="Wu D."/>
            <person name="Spring S."/>
            <person name="Brambilla E."/>
            <person name="Klenk H.-P."/>
            <person name="Eisen J.A."/>
        </authorList>
    </citation>
    <scope>NUCLEOTIDE SEQUENCE [LARGE SCALE GENOMIC DNA]</scope>
    <source>
        <strain>SNP6</strain>
    </source>
</reference>
<dbReference type="AlphaFoldDB" id="F2KQR0"/>
<dbReference type="OrthoDB" id="371955at2157"/>
<evidence type="ECO:0000256" key="2">
    <source>
        <dbReference type="ARBA" id="ARBA00022490"/>
    </source>
</evidence>
<dbReference type="GO" id="GO:0016491">
    <property type="term" value="F:oxidoreductase activity"/>
    <property type="evidence" value="ECO:0007669"/>
    <property type="project" value="InterPro"/>
</dbReference>
<dbReference type="InterPro" id="IPR000262">
    <property type="entry name" value="FMN-dep_DH"/>
</dbReference>
<evidence type="ECO:0000256" key="4">
    <source>
        <dbReference type="ARBA" id="ARBA00022643"/>
    </source>
</evidence>
<keyword evidence="9 11" id="KW-0413">Isomerase</keyword>
<evidence type="ECO:0000256" key="7">
    <source>
        <dbReference type="ARBA" id="ARBA00022857"/>
    </source>
</evidence>
<dbReference type="Gene3D" id="3.20.20.70">
    <property type="entry name" value="Aldolase class I"/>
    <property type="match status" value="1"/>
</dbReference>
<evidence type="ECO:0000256" key="10">
    <source>
        <dbReference type="ARBA" id="ARBA00025810"/>
    </source>
</evidence>
<feature type="binding site" evidence="11">
    <location>
        <begin position="6"/>
        <end position="7"/>
    </location>
    <ligand>
        <name>substrate</name>
    </ligand>
</feature>
<feature type="binding site" evidence="11">
    <location>
        <position position="156"/>
    </location>
    <ligand>
        <name>Mg(2+)</name>
        <dbReference type="ChEBI" id="CHEBI:18420"/>
    </ligand>
</feature>
<dbReference type="Pfam" id="PF01070">
    <property type="entry name" value="FMN_dh"/>
    <property type="match status" value="2"/>
</dbReference>
<keyword evidence="4 11" id="KW-0288">FMN</keyword>
<feature type="binding site" evidence="11">
    <location>
        <begin position="264"/>
        <end position="266"/>
    </location>
    <ligand>
        <name>FMN</name>
        <dbReference type="ChEBI" id="CHEBI:58210"/>
    </ligand>
</feature>
<evidence type="ECO:0000256" key="9">
    <source>
        <dbReference type="ARBA" id="ARBA00023235"/>
    </source>
</evidence>
<dbReference type="HAMAP" id="MF_00354">
    <property type="entry name" value="Idi_2"/>
    <property type="match status" value="1"/>
</dbReference>
<keyword evidence="7 11" id="KW-0521">NADP</keyword>